<dbReference type="InterPro" id="IPR018061">
    <property type="entry name" value="Retropepsins"/>
</dbReference>
<feature type="domain" description="Peptidase A2" evidence="2">
    <location>
        <begin position="38"/>
        <end position="113"/>
    </location>
</feature>
<name>A0A6B1D182_9CHLR</name>
<dbReference type="Gene3D" id="2.40.70.10">
    <property type="entry name" value="Acid Proteases"/>
    <property type="match status" value="1"/>
</dbReference>
<dbReference type="PROSITE" id="PS50175">
    <property type="entry name" value="ASP_PROT_RETROV"/>
    <property type="match status" value="1"/>
</dbReference>
<accession>A0A6B1D182</accession>
<keyword evidence="1" id="KW-0378">Hydrolase</keyword>
<dbReference type="SUPFAM" id="SSF50630">
    <property type="entry name" value="Acid proteases"/>
    <property type="match status" value="1"/>
</dbReference>
<gene>
    <name evidence="3" type="ORF">F4X14_01240</name>
</gene>
<proteinExistence type="predicted"/>
<reference evidence="3" key="1">
    <citation type="submission" date="2019-09" db="EMBL/GenBank/DDBJ databases">
        <title>Characterisation of the sponge microbiome using genome-centric metagenomics.</title>
        <authorList>
            <person name="Engelberts J.P."/>
            <person name="Robbins S.J."/>
            <person name="De Goeij J.M."/>
            <person name="Aranda M."/>
            <person name="Bell S.C."/>
            <person name="Webster N.S."/>
        </authorList>
    </citation>
    <scope>NUCLEOTIDE SEQUENCE</scope>
    <source>
        <strain evidence="3">SB0661_bin_32</strain>
    </source>
</reference>
<dbReference type="AlphaFoldDB" id="A0A6B1D182"/>
<organism evidence="3">
    <name type="scientific">Caldilineaceae bacterium SB0661_bin_32</name>
    <dbReference type="NCBI Taxonomy" id="2605255"/>
    <lineage>
        <taxon>Bacteria</taxon>
        <taxon>Bacillati</taxon>
        <taxon>Chloroflexota</taxon>
        <taxon>Caldilineae</taxon>
        <taxon>Caldilineales</taxon>
        <taxon>Caldilineaceae</taxon>
    </lineage>
</organism>
<dbReference type="EMBL" id="VXMH01000008">
    <property type="protein sequence ID" value="MYC93570.1"/>
    <property type="molecule type" value="Genomic_DNA"/>
</dbReference>
<evidence type="ECO:0000256" key="1">
    <source>
        <dbReference type="ARBA" id="ARBA00022801"/>
    </source>
</evidence>
<dbReference type="InterPro" id="IPR021109">
    <property type="entry name" value="Peptidase_aspartic_dom_sf"/>
</dbReference>
<comment type="caution">
    <text evidence="3">The sequence shown here is derived from an EMBL/GenBank/DDBJ whole genome shotgun (WGS) entry which is preliminary data.</text>
</comment>
<evidence type="ECO:0000259" key="2">
    <source>
        <dbReference type="PROSITE" id="PS50175"/>
    </source>
</evidence>
<evidence type="ECO:0000313" key="3">
    <source>
        <dbReference type="EMBL" id="MYC93570.1"/>
    </source>
</evidence>
<dbReference type="Pfam" id="PF00077">
    <property type="entry name" value="RVP"/>
    <property type="match status" value="1"/>
</dbReference>
<dbReference type="InterPro" id="IPR001995">
    <property type="entry name" value="Peptidase_A2_cat"/>
</dbReference>
<dbReference type="GO" id="GO:0004190">
    <property type="term" value="F:aspartic-type endopeptidase activity"/>
    <property type="evidence" value="ECO:0007669"/>
    <property type="project" value="InterPro"/>
</dbReference>
<dbReference type="GO" id="GO:0006508">
    <property type="term" value="P:proteolysis"/>
    <property type="evidence" value="ECO:0007669"/>
    <property type="project" value="InterPro"/>
</dbReference>
<protein>
    <recommendedName>
        <fullName evidence="2">Peptidase A2 domain-containing protein</fullName>
    </recommendedName>
</protein>
<sequence length="133" mass="14085">MGMSRVLSFAYDSSYDPPAPFILISVDGYISGRSPVTVPAFADSGADGTMLPQDILTAVEAEYEDTVLLRGTAGGVQKLDRYTVRIRTEEKTIDSVSAVATAAGSEPLIGRDVLNHLVVTLNGSAGYTEVQVE</sequence>